<name>A0A843VZ92_COLES</name>
<dbReference type="AlphaFoldDB" id="A0A843VZ92"/>
<gene>
    <name evidence="1" type="ORF">Taro_035553</name>
</gene>
<reference evidence="1" key="1">
    <citation type="submission" date="2017-07" db="EMBL/GenBank/DDBJ databases">
        <title>Taro Niue Genome Assembly and Annotation.</title>
        <authorList>
            <person name="Atibalentja N."/>
            <person name="Keating K."/>
            <person name="Fields C.J."/>
        </authorList>
    </citation>
    <scope>NUCLEOTIDE SEQUENCE</scope>
    <source>
        <strain evidence="1">Niue_2</strain>
        <tissue evidence="1">Leaf</tissue>
    </source>
</reference>
<comment type="caution">
    <text evidence="1">The sequence shown here is derived from an EMBL/GenBank/DDBJ whole genome shotgun (WGS) entry which is preliminary data.</text>
</comment>
<keyword evidence="2" id="KW-1185">Reference proteome</keyword>
<protein>
    <submittedName>
        <fullName evidence="1">Uncharacterized protein</fullName>
    </submittedName>
</protein>
<evidence type="ECO:0000313" key="2">
    <source>
        <dbReference type="Proteomes" id="UP000652761"/>
    </source>
</evidence>
<accession>A0A843VZ92</accession>
<proteinExistence type="predicted"/>
<sequence>MAHVLSRRAGCTFKSLYTFSLSLTSYPTSPRGEELSGSAKIGMRAAMAVGGPELSSN</sequence>
<feature type="non-terminal residue" evidence="1">
    <location>
        <position position="1"/>
    </location>
</feature>
<dbReference type="Proteomes" id="UP000652761">
    <property type="component" value="Unassembled WGS sequence"/>
</dbReference>
<organism evidence="1 2">
    <name type="scientific">Colocasia esculenta</name>
    <name type="common">Wild taro</name>
    <name type="synonym">Arum esculentum</name>
    <dbReference type="NCBI Taxonomy" id="4460"/>
    <lineage>
        <taxon>Eukaryota</taxon>
        <taxon>Viridiplantae</taxon>
        <taxon>Streptophyta</taxon>
        <taxon>Embryophyta</taxon>
        <taxon>Tracheophyta</taxon>
        <taxon>Spermatophyta</taxon>
        <taxon>Magnoliopsida</taxon>
        <taxon>Liliopsida</taxon>
        <taxon>Araceae</taxon>
        <taxon>Aroideae</taxon>
        <taxon>Colocasieae</taxon>
        <taxon>Colocasia</taxon>
    </lineage>
</organism>
<dbReference type="EMBL" id="NMUH01002918">
    <property type="protein sequence ID" value="MQM02782.1"/>
    <property type="molecule type" value="Genomic_DNA"/>
</dbReference>
<evidence type="ECO:0000313" key="1">
    <source>
        <dbReference type="EMBL" id="MQM02782.1"/>
    </source>
</evidence>